<evidence type="ECO:0000313" key="3">
    <source>
        <dbReference type="Proteomes" id="UP000184225"/>
    </source>
</evidence>
<evidence type="ECO:0000313" key="2">
    <source>
        <dbReference type="EMBL" id="SHI88809.1"/>
    </source>
</evidence>
<dbReference type="OrthoDB" id="1412480at2"/>
<evidence type="ECO:0008006" key="4">
    <source>
        <dbReference type="Google" id="ProtNLM"/>
    </source>
</evidence>
<reference evidence="2 3" key="1">
    <citation type="submission" date="2016-11" db="EMBL/GenBank/DDBJ databases">
        <authorList>
            <person name="Jaros S."/>
            <person name="Januszkiewicz K."/>
            <person name="Wedrychowicz H."/>
        </authorList>
    </citation>
    <scope>NUCLEOTIDE SEQUENCE [LARGE SCALE GENOMIC DNA]</scope>
    <source>
        <strain evidence="2 3">DSM 21425</strain>
    </source>
</reference>
<name>A0A1M6ETU0_9FLAO</name>
<dbReference type="AlphaFoldDB" id="A0A1M6ETU0"/>
<keyword evidence="1" id="KW-0812">Transmembrane</keyword>
<sequence length="496" mass="57158">MKKYSIVVGVVLASLVVLFFIAQIIVKNKIENALEGKVAYVDLRLNLLSGSVKIIKPSYKDGGNVITGEVLSASGFGYYSFFVKDIISLNQIDLQDFKIDIEKSKADKSGSGSKMSFNKDVLVGEVLINGTFSFQQDSLRSLNVNHFGIELGDVEFNKNTLTSTIPFRYKDVNIDISKVDYTLNQLQKITLDNLWVTQDSIAFSHLKYLPRLSKKDYIKVIPYEKDLIDLKVETLVLRDYKLNLDNLQNQLSVNYVDVNQVDLSIYRDKTIKDDVRKKDLYSKMLREMDFKINVDSLKVKNMYLEYQELINKNRGPGKIFFNPLEVDIYRLTNVDLEREQFPETEVYFRSKFMGKSNFKANWRFKINNLEDLFVISGSVFNISQNSINSFFEPALGVKTQGNVSELYFNFKGNSTQANGELQIDYQDFKLEVLKKESAQENKFLSTLANIFVKKKPKNDGETTVKPKEVKRDVTKSFWNYFWKCIQSGLKEVFIVL</sequence>
<accession>A0A1M6ETU0</accession>
<feature type="transmembrane region" description="Helical" evidence="1">
    <location>
        <begin position="6"/>
        <end position="26"/>
    </location>
</feature>
<proteinExistence type="predicted"/>
<dbReference type="STRING" id="579105.SAMN04488096_105253"/>
<keyword evidence="1" id="KW-1133">Transmembrane helix</keyword>
<dbReference type="Proteomes" id="UP000184225">
    <property type="component" value="Unassembled WGS sequence"/>
</dbReference>
<organism evidence="2 3">
    <name type="scientific">Mesonia phycicola</name>
    <dbReference type="NCBI Taxonomy" id="579105"/>
    <lineage>
        <taxon>Bacteria</taxon>
        <taxon>Pseudomonadati</taxon>
        <taxon>Bacteroidota</taxon>
        <taxon>Flavobacteriia</taxon>
        <taxon>Flavobacteriales</taxon>
        <taxon>Flavobacteriaceae</taxon>
        <taxon>Mesonia</taxon>
    </lineage>
</organism>
<protein>
    <recommendedName>
        <fullName evidence="4">DUF748 domain-containing protein</fullName>
    </recommendedName>
</protein>
<keyword evidence="1" id="KW-0472">Membrane</keyword>
<gene>
    <name evidence="2" type="ORF">SAMN04488096_105253</name>
</gene>
<evidence type="ECO:0000256" key="1">
    <source>
        <dbReference type="SAM" id="Phobius"/>
    </source>
</evidence>
<keyword evidence="3" id="KW-1185">Reference proteome</keyword>
<dbReference type="EMBL" id="FQYY01000005">
    <property type="protein sequence ID" value="SHI88809.1"/>
    <property type="molecule type" value="Genomic_DNA"/>
</dbReference>
<dbReference type="RefSeq" id="WP_073150730.1">
    <property type="nucleotide sequence ID" value="NZ_FQYY01000005.1"/>
</dbReference>